<protein>
    <recommendedName>
        <fullName evidence="2">Lipid/polyisoprenoid-binding YceI-like domain-containing protein</fullName>
    </recommendedName>
</protein>
<gene>
    <name evidence="3" type="ORF">BWI95_14710</name>
</gene>
<accession>A0A807LEJ1</accession>
<name>A0A807LEJ1_9ENTR</name>
<dbReference type="Proteomes" id="UP000187148">
    <property type="component" value="Chromosome"/>
</dbReference>
<dbReference type="AlphaFoldDB" id="A0A807LEJ1"/>
<dbReference type="InterPro" id="IPR036761">
    <property type="entry name" value="TTHA0802/YceI-like_sf"/>
</dbReference>
<evidence type="ECO:0000259" key="2">
    <source>
        <dbReference type="SMART" id="SM00867"/>
    </source>
</evidence>
<dbReference type="EMBL" id="CP019445">
    <property type="protein sequence ID" value="APZ06204.1"/>
    <property type="molecule type" value="Genomic_DNA"/>
</dbReference>
<proteinExistence type="predicted"/>
<dbReference type="KEGG" id="kco:BWI95_14710"/>
<sequence>MTRIVPAIALGFLLSSFSLYANPADYRINSQETTITLSWQAFGDMSQARLGDVTGDIALNAGNDRDDTVHVSIPVATLNASNPLLTWQMKSNLFFDAERYPNIIFTSSRVVALGQGHYRILGTLAVKNIARPVILDALLNDKTSGPENISLNATTTISRSAFNMASFAALVDDHVTINIAIQARLHRAV</sequence>
<keyword evidence="1" id="KW-0732">Signal</keyword>
<dbReference type="Gene3D" id="2.40.128.110">
    <property type="entry name" value="Lipid/polyisoprenoid-binding, YceI-like"/>
    <property type="match status" value="1"/>
</dbReference>
<dbReference type="SUPFAM" id="SSF101874">
    <property type="entry name" value="YceI-like"/>
    <property type="match status" value="1"/>
</dbReference>
<dbReference type="Pfam" id="PF04264">
    <property type="entry name" value="YceI"/>
    <property type="match status" value="1"/>
</dbReference>
<feature type="signal peptide" evidence="1">
    <location>
        <begin position="1"/>
        <end position="21"/>
    </location>
</feature>
<evidence type="ECO:0000256" key="1">
    <source>
        <dbReference type="SAM" id="SignalP"/>
    </source>
</evidence>
<evidence type="ECO:0000313" key="4">
    <source>
        <dbReference type="Proteomes" id="UP000187148"/>
    </source>
</evidence>
<feature type="domain" description="Lipid/polyisoprenoid-binding YceI-like" evidence="2">
    <location>
        <begin position="25"/>
        <end position="184"/>
    </location>
</feature>
<dbReference type="SMART" id="SM00867">
    <property type="entry name" value="YceI"/>
    <property type="match status" value="1"/>
</dbReference>
<dbReference type="RefSeq" id="WP_054802928.1">
    <property type="nucleotide sequence ID" value="NZ_CP019445.1"/>
</dbReference>
<dbReference type="PANTHER" id="PTHR34406:SF1">
    <property type="entry name" value="PROTEIN YCEI"/>
    <property type="match status" value="1"/>
</dbReference>
<feature type="chain" id="PRO_5032768213" description="Lipid/polyisoprenoid-binding YceI-like domain-containing protein" evidence="1">
    <location>
        <begin position="22"/>
        <end position="189"/>
    </location>
</feature>
<reference evidence="3 4" key="1">
    <citation type="submission" date="2017-01" db="EMBL/GenBank/DDBJ databases">
        <authorList>
            <person name="Cao J.-M."/>
        </authorList>
    </citation>
    <scope>NUCLEOTIDE SEQUENCE [LARGE SCALE GENOMIC DNA]</scope>
    <source>
        <strain evidence="3 4">888-76</strain>
    </source>
</reference>
<evidence type="ECO:0000313" key="3">
    <source>
        <dbReference type="EMBL" id="APZ06204.1"/>
    </source>
</evidence>
<dbReference type="PANTHER" id="PTHR34406">
    <property type="entry name" value="PROTEIN YCEI"/>
    <property type="match status" value="1"/>
</dbReference>
<organism evidence="3 4">
    <name type="scientific">Kosakonia cowanii JCM 10956 = DSM 18146</name>
    <dbReference type="NCBI Taxonomy" id="1300165"/>
    <lineage>
        <taxon>Bacteria</taxon>
        <taxon>Pseudomonadati</taxon>
        <taxon>Pseudomonadota</taxon>
        <taxon>Gammaproteobacteria</taxon>
        <taxon>Enterobacterales</taxon>
        <taxon>Enterobacteriaceae</taxon>
        <taxon>Kosakonia</taxon>
    </lineage>
</organism>
<keyword evidence="4" id="KW-1185">Reference proteome</keyword>
<dbReference type="InterPro" id="IPR007372">
    <property type="entry name" value="Lipid/polyisoprenoid-bd_YceI"/>
</dbReference>